<gene>
    <name evidence="11" type="primary">nadD</name>
    <name evidence="13" type="ORF">BPP43_02540</name>
</gene>
<reference evidence="13 14" key="1">
    <citation type="journal article" date="2013" name="Genome Announc.">
        <title>Complete Genome Sequence of the Porcine Strain Brachyspira pilosicoli P43/6/78(T.).</title>
        <authorList>
            <person name="Lin C."/>
            <person name="den Bakker H.C."/>
            <person name="Suzuki H."/>
            <person name="Lefebure T."/>
            <person name="Ponnala L."/>
            <person name="Sun Q."/>
            <person name="Stanhope M.J."/>
            <person name="Wiedmann M."/>
            <person name="Duhamel G.E."/>
        </authorList>
    </citation>
    <scope>NUCLEOTIDE SEQUENCE [LARGE SCALE GENOMIC DNA]</scope>
    <source>
        <strain evidence="13 14">P43/6/78</strain>
    </source>
</reference>
<dbReference type="HAMAP" id="MF_00244">
    <property type="entry name" value="NaMN_adenylyltr"/>
    <property type="match status" value="1"/>
</dbReference>
<name>A0A3B6VIR6_BRAPL</name>
<evidence type="ECO:0000256" key="9">
    <source>
        <dbReference type="ARBA" id="ARBA00023027"/>
    </source>
</evidence>
<keyword evidence="5 11" id="KW-0808">Transferase</keyword>
<evidence type="ECO:0000256" key="3">
    <source>
        <dbReference type="ARBA" id="ARBA00009014"/>
    </source>
</evidence>
<evidence type="ECO:0000256" key="6">
    <source>
        <dbReference type="ARBA" id="ARBA00022695"/>
    </source>
</evidence>
<protein>
    <recommendedName>
        <fullName evidence="11">Probable nicotinate-nucleotide adenylyltransferase</fullName>
        <ecNumber evidence="11">2.7.7.18</ecNumber>
    </recommendedName>
    <alternativeName>
        <fullName evidence="11">Deamido-NAD(+) diphosphorylase</fullName>
    </alternativeName>
    <alternativeName>
        <fullName evidence="11">Deamido-NAD(+) pyrophosphorylase</fullName>
    </alternativeName>
    <alternativeName>
        <fullName evidence="11">Nicotinate mononucleotide adenylyltransferase</fullName>
        <shortName evidence="11">NaMN adenylyltransferase</shortName>
    </alternativeName>
</protein>
<dbReference type="InterPro" id="IPR005248">
    <property type="entry name" value="NadD/NMNAT"/>
</dbReference>
<dbReference type="NCBIfam" id="TIGR00482">
    <property type="entry name" value="nicotinate (nicotinamide) nucleotide adenylyltransferase"/>
    <property type="match status" value="1"/>
</dbReference>
<dbReference type="PANTHER" id="PTHR39321">
    <property type="entry name" value="NICOTINATE-NUCLEOTIDE ADENYLYLTRANSFERASE-RELATED"/>
    <property type="match status" value="1"/>
</dbReference>
<dbReference type="EC" id="2.7.7.18" evidence="11"/>
<dbReference type="Gene3D" id="3.40.50.620">
    <property type="entry name" value="HUPs"/>
    <property type="match status" value="1"/>
</dbReference>
<proteinExistence type="inferred from homology"/>
<evidence type="ECO:0000256" key="4">
    <source>
        <dbReference type="ARBA" id="ARBA00022642"/>
    </source>
</evidence>
<keyword evidence="9 11" id="KW-0520">NAD</keyword>
<comment type="pathway">
    <text evidence="2 11">Cofactor biosynthesis; NAD(+) biosynthesis; deamido-NAD(+) from nicotinate D-ribonucleotide: step 1/1.</text>
</comment>
<feature type="domain" description="Cytidyltransferase-like" evidence="12">
    <location>
        <begin position="5"/>
        <end position="167"/>
    </location>
</feature>
<evidence type="ECO:0000256" key="1">
    <source>
        <dbReference type="ARBA" id="ARBA00002324"/>
    </source>
</evidence>
<evidence type="ECO:0000256" key="10">
    <source>
        <dbReference type="ARBA" id="ARBA00048721"/>
    </source>
</evidence>
<dbReference type="UniPathway" id="UPA00253">
    <property type="reaction ID" value="UER00332"/>
</dbReference>
<evidence type="ECO:0000256" key="2">
    <source>
        <dbReference type="ARBA" id="ARBA00005019"/>
    </source>
</evidence>
<dbReference type="SUPFAM" id="SSF52374">
    <property type="entry name" value="Nucleotidylyl transferase"/>
    <property type="match status" value="1"/>
</dbReference>
<comment type="catalytic activity">
    <reaction evidence="10 11">
        <text>nicotinate beta-D-ribonucleotide + ATP + H(+) = deamido-NAD(+) + diphosphate</text>
        <dbReference type="Rhea" id="RHEA:22860"/>
        <dbReference type="ChEBI" id="CHEBI:15378"/>
        <dbReference type="ChEBI" id="CHEBI:30616"/>
        <dbReference type="ChEBI" id="CHEBI:33019"/>
        <dbReference type="ChEBI" id="CHEBI:57502"/>
        <dbReference type="ChEBI" id="CHEBI:58437"/>
        <dbReference type="EC" id="2.7.7.18"/>
    </reaction>
</comment>
<dbReference type="CDD" id="cd02165">
    <property type="entry name" value="NMNAT"/>
    <property type="match status" value="1"/>
</dbReference>
<evidence type="ECO:0000313" key="13">
    <source>
        <dbReference type="EMBL" id="AGA65826.1"/>
    </source>
</evidence>
<keyword evidence="14" id="KW-1185">Reference proteome</keyword>
<dbReference type="RefSeq" id="WP_015274051.1">
    <property type="nucleotide sequence ID" value="NC_019908.1"/>
</dbReference>
<dbReference type="AlphaFoldDB" id="A0A3B6VIR6"/>
<evidence type="ECO:0000313" key="14">
    <source>
        <dbReference type="Proteomes" id="UP000010793"/>
    </source>
</evidence>
<keyword evidence="4 11" id="KW-0662">Pyridine nucleotide biosynthesis</keyword>
<dbReference type="InterPro" id="IPR004821">
    <property type="entry name" value="Cyt_trans-like"/>
</dbReference>
<dbReference type="EMBL" id="CP002873">
    <property type="protein sequence ID" value="AGA65826.1"/>
    <property type="molecule type" value="Genomic_DNA"/>
</dbReference>
<dbReference type="Proteomes" id="UP000010793">
    <property type="component" value="Chromosome"/>
</dbReference>
<evidence type="ECO:0000256" key="5">
    <source>
        <dbReference type="ARBA" id="ARBA00022679"/>
    </source>
</evidence>
<sequence>MKIAILGGSFDPPHLGHLILADTIQHELKCDKILFIPSKIPPHKSISGKVSDDDRINMLKLSIEDNDNFILDDYEIKNDCVSYTIKTLEYIYNNYKFEDKPILIIGADLVKDFDKWREPEKISNLSNIVVLNRDDNKNLISDNIEKYNIKTIIAPRIDISSSLIRERIKNNGAFRYFLKDKVYNYIKENNLYL</sequence>
<organism evidence="13 14">
    <name type="scientific">Brachyspira pilosicoli P43/6/78</name>
    <dbReference type="NCBI Taxonomy" id="1042417"/>
    <lineage>
        <taxon>Bacteria</taxon>
        <taxon>Pseudomonadati</taxon>
        <taxon>Spirochaetota</taxon>
        <taxon>Spirochaetia</taxon>
        <taxon>Brachyspirales</taxon>
        <taxon>Brachyspiraceae</taxon>
        <taxon>Brachyspira</taxon>
    </lineage>
</organism>
<comment type="function">
    <text evidence="1 11">Catalyzes the reversible adenylation of nicotinate mononucleotide (NaMN) to nicotinic acid adenine dinucleotide (NaAD).</text>
</comment>
<dbReference type="NCBIfam" id="NF000840">
    <property type="entry name" value="PRK00071.1-3"/>
    <property type="match status" value="1"/>
</dbReference>
<keyword evidence="8 11" id="KW-0067">ATP-binding</keyword>
<dbReference type="KEGG" id="bpip:BPP43_02540"/>
<dbReference type="Pfam" id="PF01467">
    <property type="entry name" value="CTP_transf_like"/>
    <property type="match status" value="1"/>
</dbReference>
<evidence type="ECO:0000256" key="8">
    <source>
        <dbReference type="ARBA" id="ARBA00022840"/>
    </source>
</evidence>
<dbReference type="InterPro" id="IPR014729">
    <property type="entry name" value="Rossmann-like_a/b/a_fold"/>
</dbReference>
<dbReference type="GO" id="GO:0004515">
    <property type="term" value="F:nicotinate-nucleotide adenylyltransferase activity"/>
    <property type="evidence" value="ECO:0007669"/>
    <property type="project" value="UniProtKB-UniRule"/>
</dbReference>
<evidence type="ECO:0000256" key="11">
    <source>
        <dbReference type="HAMAP-Rule" id="MF_00244"/>
    </source>
</evidence>
<keyword evidence="6 11" id="KW-0548">Nucleotidyltransferase</keyword>
<dbReference type="PANTHER" id="PTHR39321:SF3">
    <property type="entry name" value="PHOSPHOPANTETHEINE ADENYLYLTRANSFERASE"/>
    <property type="match status" value="1"/>
</dbReference>
<dbReference type="GO" id="GO:0009435">
    <property type="term" value="P:NAD+ biosynthetic process"/>
    <property type="evidence" value="ECO:0007669"/>
    <property type="project" value="UniProtKB-UniRule"/>
</dbReference>
<keyword evidence="7 11" id="KW-0547">Nucleotide-binding</keyword>
<accession>A0A3B6VIR6</accession>
<dbReference type="NCBIfam" id="TIGR00125">
    <property type="entry name" value="cyt_tran_rel"/>
    <property type="match status" value="1"/>
</dbReference>
<comment type="similarity">
    <text evidence="3 11">Belongs to the NadD family.</text>
</comment>
<dbReference type="GO" id="GO:0005524">
    <property type="term" value="F:ATP binding"/>
    <property type="evidence" value="ECO:0007669"/>
    <property type="project" value="UniProtKB-KW"/>
</dbReference>
<evidence type="ECO:0000256" key="7">
    <source>
        <dbReference type="ARBA" id="ARBA00022741"/>
    </source>
</evidence>
<evidence type="ECO:0000259" key="12">
    <source>
        <dbReference type="Pfam" id="PF01467"/>
    </source>
</evidence>